<sequence length="143" mass="17119">MPKWISVEKAVIKYHIEKEAILLWVEMGQFPMLYIDNVPNVDEECILELFRRSKAGITAEYIDTLEQLCIDKTMICEKYAHIIQLKEKEIQLQKEINTLINEIQAAMKRQNERIRDLKKAIGENNNVIRSDSWIKRLRKRFQW</sequence>
<reference evidence="2 4" key="1">
    <citation type="journal article" date="2019" name="Nat. Med.">
        <title>A library of human gut bacterial isolates paired with longitudinal multiomics data enables mechanistic microbiome research.</title>
        <authorList>
            <person name="Poyet M."/>
            <person name="Groussin M."/>
            <person name="Gibbons S.M."/>
            <person name="Avila-Pacheco J."/>
            <person name="Jiang X."/>
            <person name="Kearney S.M."/>
            <person name="Perrotta A.R."/>
            <person name="Berdy B."/>
            <person name="Zhao S."/>
            <person name="Lieberman T.D."/>
            <person name="Swanson P.K."/>
            <person name="Smith M."/>
            <person name="Roesemann S."/>
            <person name="Alexander J.E."/>
            <person name="Rich S.A."/>
            <person name="Livny J."/>
            <person name="Vlamakis H."/>
            <person name="Clish C."/>
            <person name="Bullock K."/>
            <person name="Deik A."/>
            <person name="Scott J."/>
            <person name="Pierce K.A."/>
            <person name="Xavier R.J."/>
            <person name="Alm E.J."/>
        </authorList>
    </citation>
    <scope>NUCLEOTIDE SEQUENCE [LARGE SCALE GENOMIC DNA]</scope>
    <source>
        <strain evidence="2 4">BIOML-A41</strain>
    </source>
</reference>
<evidence type="ECO:0000313" key="3">
    <source>
        <dbReference type="EMBL" id="MDC2740999.1"/>
    </source>
</evidence>
<comment type="caution">
    <text evidence="2">The sequence shown here is derived from an EMBL/GenBank/DDBJ whole genome shotgun (WGS) entry which is preliminary data.</text>
</comment>
<evidence type="ECO:0000256" key="1">
    <source>
        <dbReference type="SAM" id="Coils"/>
    </source>
</evidence>
<accession>A0A139KL09</accession>
<organism evidence="2 4">
    <name type="scientific">Bacteroides ovatus</name>
    <dbReference type="NCBI Taxonomy" id="28116"/>
    <lineage>
        <taxon>Bacteria</taxon>
        <taxon>Pseudomonadati</taxon>
        <taxon>Bacteroidota</taxon>
        <taxon>Bacteroidia</taxon>
        <taxon>Bacteroidales</taxon>
        <taxon>Bacteroidaceae</taxon>
        <taxon>Bacteroides</taxon>
    </lineage>
</organism>
<gene>
    <name evidence="2" type="ORF">F3B85_14385</name>
    <name evidence="3" type="ORF">PO382_02025</name>
</gene>
<evidence type="ECO:0000313" key="2">
    <source>
        <dbReference type="EMBL" id="KAA4535530.1"/>
    </source>
</evidence>
<dbReference type="Proteomes" id="UP000478493">
    <property type="component" value="Unassembled WGS sequence"/>
</dbReference>
<dbReference type="RefSeq" id="WP_004304411.1">
    <property type="nucleotide sequence ID" value="NZ_CABKQC010000003.1"/>
</dbReference>
<reference evidence="3" key="2">
    <citation type="submission" date="2022-10" db="EMBL/GenBank/DDBJ databases">
        <title>Human gut microbiome strain richness.</title>
        <authorList>
            <person name="Chen-Liaw A."/>
        </authorList>
    </citation>
    <scope>NUCLEOTIDE SEQUENCE</scope>
    <source>
        <strain evidence="3">BSD2780120875st1_E1_BSD2780120875_150330</strain>
    </source>
</reference>
<keyword evidence="1" id="KW-0175">Coiled coil</keyword>
<proteinExistence type="predicted"/>
<dbReference type="EMBL" id="VWGP01000009">
    <property type="protein sequence ID" value="KAA4535530.1"/>
    <property type="molecule type" value="Genomic_DNA"/>
</dbReference>
<feature type="coiled-coil region" evidence="1">
    <location>
        <begin position="82"/>
        <end position="120"/>
    </location>
</feature>
<dbReference type="Proteomes" id="UP001219389">
    <property type="component" value="Unassembled WGS sequence"/>
</dbReference>
<dbReference type="EMBL" id="JAQNZF010000002">
    <property type="protein sequence ID" value="MDC2740999.1"/>
    <property type="molecule type" value="Genomic_DNA"/>
</dbReference>
<name>A0A139KL09_BACOV</name>
<dbReference type="AlphaFoldDB" id="A0A139KL09"/>
<evidence type="ECO:0000313" key="4">
    <source>
        <dbReference type="Proteomes" id="UP000478493"/>
    </source>
</evidence>
<protein>
    <submittedName>
        <fullName evidence="2">Uncharacterized protein</fullName>
    </submittedName>
</protein>